<dbReference type="PANTHER" id="PTHR43048:SF3">
    <property type="entry name" value="METHYLMALONYL-COA EPIMERASE, MITOCHONDRIAL"/>
    <property type="match status" value="1"/>
</dbReference>
<dbReference type="SUPFAM" id="SSF54593">
    <property type="entry name" value="Glyoxalase/Bleomycin resistance protein/Dihydroxybiphenyl dioxygenase"/>
    <property type="match status" value="1"/>
</dbReference>
<dbReference type="InterPro" id="IPR037523">
    <property type="entry name" value="VOC_core"/>
</dbReference>
<feature type="domain" description="VOC" evidence="2">
    <location>
        <begin position="151"/>
        <end position="277"/>
    </location>
</feature>
<dbReference type="InterPro" id="IPR051785">
    <property type="entry name" value="MMCE/EMCE_epimerase"/>
</dbReference>
<evidence type="ECO:0000313" key="4">
    <source>
        <dbReference type="Proteomes" id="UP001265700"/>
    </source>
</evidence>
<evidence type="ECO:0000313" key="3">
    <source>
        <dbReference type="EMBL" id="MDR7152025.1"/>
    </source>
</evidence>
<dbReference type="InterPro" id="IPR004360">
    <property type="entry name" value="Glyas_Fos-R_dOase_dom"/>
</dbReference>
<dbReference type="Gene3D" id="3.10.180.10">
    <property type="entry name" value="2,3-Dihydroxybiphenyl 1,2-Dioxygenase, domain 1"/>
    <property type="match status" value="2"/>
</dbReference>
<keyword evidence="4" id="KW-1185">Reference proteome</keyword>
<sequence>MITVQDIAFVRYQVCDLDRMEAFLDDFGLHRVERTSGALYMRAAGRMHHVHISELGPENKALGFGLLAHSEADLQKLAAHLGVRVEENPEPGGGQRVRFTDPAGFLVDVIHGQAEQAPREVRGALAMNSAVDRRRLGKAIRLAPKPSSVMRLGHVAVLVADFPKMLQFYQDVLGFRPSDTYWAGAEQNVIAAFMHCGLGEQWTDHHTIALITAQEGSSRFDHSAFEVLDLDDLVQGGEYLKQRGHRHSWGVGRHIQGSQLFDYWRDPFGNKIEHWTDGDLVNNTSAVGSAAISENELMQWAPPLNPEFFQ</sequence>
<keyword evidence="1" id="KW-0479">Metal-binding</keyword>
<dbReference type="InterPro" id="IPR029068">
    <property type="entry name" value="Glyas_Bleomycin-R_OHBP_Dase"/>
</dbReference>
<protein>
    <submittedName>
        <fullName evidence="3">Catechol 2,3-dioxygenase-like lactoylglutathione lyase family enzyme</fullName>
    </submittedName>
</protein>
<evidence type="ECO:0000259" key="2">
    <source>
        <dbReference type="PROSITE" id="PS51819"/>
    </source>
</evidence>
<comment type="caution">
    <text evidence="3">The sequence shown here is derived from an EMBL/GenBank/DDBJ whole genome shotgun (WGS) entry which is preliminary data.</text>
</comment>
<dbReference type="Pfam" id="PF00903">
    <property type="entry name" value="Glyoxalase"/>
    <property type="match status" value="2"/>
</dbReference>
<dbReference type="PANTHER" id="PTHR43048">
    <property type="entry name" value="METHYLMALONYL-COA EPIMERASE"/>
    <property type="match status" value="1"/>
</dbReference>
<dbReference type="EMBL" id="JAVDWU010000009">
    <property type="protein sequence ID" value="MDR7152025.1"/>
    <property type="molecule type" value="Genomic_DNA"/>
</dbReference>
<proteinExistence type="predicted"/>
<dbReference type="PROSITE" id="PS51819">
    <property type="entry name" value="VOC"/>
    <property type="match status" value="1"/>
</dbReference>
<accession>A0ABU1WRT8</accession>
<evidence type="ECO:0000256" key="1">
    <source>
        <dbReference type="ARBA" id="ARBA00022723"/>
    </source>
</evidence>
<dbReference type="RefSeq" id="WP_310320364.1">
    <property type="nucleotide sequence ID" value="NZ_JAVDWU010000009.1"/>
</dbReference>
<gene>
    <name evidence="3" type="ORF">J2W49_004001</name>
</gene>
<dbReference type="Proteomes" id="UP001265700">
    <property type="component" value="Unassembled WGS sequence"/>
</dbReference>
<organism evidence="3 4">
    <name type="scientific">Hydrogenophaga palleronii</name>
    <dbReference type="NCBI Taxonomy" id="65655"/>
    <lineage>
        <taxon>Bacteria</taxon>
        <taxon>Pseudomonadati</taxon>
        <taxon>Pseudomonadota</taxon>
        <taxon>Betaproteobacteria</taxon>
        <taxon>Burkholderiales</taxon>
        <taxon>Comamonadaceae</taxon>
        <taxon>Hydrogenophaga</taxon>
    </lineage>
</organism>
<reference evidence="3 4" key="1">
    <citation type="submission" date="2023-07" db="EMBL/GenBank/DDBJ databases">
        <title>Sorghum-associated microbial communities from plants grown in Nebraska, USA.</title>
        <authorList>
            <person name="Schachtman D."/>
        </authorList>
    </citation>
    <scope>NUCLEOTIDE SEQUENCE [LARGE SCALE GENOMIC DNA]</scope>
    <source>
        <strain evidence="3 4">4249</strain>
    </source>
</reference>
<name>A0ABU1WRT8_9BURK</name>